<keyword evidence="10" id="KW-1185">Reference proteome</keyword>
<keyword evidence="6 7" id="KW-0067">ATP-binding</keyword>
<comment type="catalytic activity">
    <reaction evidence="7">
        <text>acetate + ATP = acetyl phosphate + ADP</text>
        <dbReference type="Rhea" id="RHEA:11352"/>
        <dbReference type="ChEBI" id="CHEBI:22191"/>
        <dbReference type="ChEBI" id="CHEBI:30089"/>
        <dbReference type="ChEBI" id="CHEBI:30616"/>
        <dbReference type="ChEBI" id="CHEBI:456216"/>
        <dbReference type="EC" id="2.7.2.1"/>
    </reaction>
</comment>
<dbReference type="PROSITE" id="PS01076">
    <property type="entry name" value="ACETATE_KINASE_2"/>
    <property type="match status" value="1"/>
</dbReference>
<comment type="subunit">
    <text evidence="7">Homodimer.</text>
</comment>
<accession>A0A7V7QMK0</accession>
<dbReference type="CDD" id="cd24010">
    <property type="entry name" value="ASKHA_NBD_AcK_PK"/>
    <property type="match status" value="1"/>
</dbReference>
<dbReference type="Gene3D" id="3.30.420.40">
    <property type="match status" value="2"/>
</dbReference>
<dbReference type="InterPro" id="IPR043129">
    <property type="entry name" value="ATPase_NBD"/>
</dbReference>
<keyword evidence="2 7" id="KW-0963">Cytoplasm</keyword>
<evidence type="ECO:0000256" key="3">
    <source>
        <dbReference type="ARBA" id="ARBA00022679"/>
    </source>
</evidence>
<evidence type="ECO:0000313" key="9">
    <source>
        <dbReference type="EMBL" id="KAB1439930.1"/>
    </source>
</evidence>
<dbReference type="GO" id="GO:0005524">
    <property type="term" value="F:ATP binding"/>
    <property type="evidence" value="ECO:0007669"/>
    <property type="project" value="UniProtKB-KW"/>
</dbReference>
<dbReference type="SUPFAM" id="SSF53067">
    <property type="entry name" value="Actin-like ATPase domain"/>
    <property type="match status" value="2"/>
</dbReference>
<feature type="active site" description="Proton donor/acceptor" evidence="7">
    <location>
        <position position="147"/>
    </location>
</feature>
<dbReference type="InterPro" id="IPR023865">
    <property type="entry name" value="Aliphatic_acid_kinase_CS"/>
</dbReference>
<dbReference type="NCBIfam" id="TIGR00016">
    <property type="entry name" value="ackA"/>
    <property type="match status" value="1"/>
</dbReference>
<evidence type="ECO:0000313" key="10">
    <source>
        <dbReference type="Proteomes" id="UP000461768"/>
    </source>
</evidence>
<evidence type="ECO:0000256" key="1">
    <source>
        <dbReference type="ARBA" id="ARBA00008748"/>
    </source>
</evidence>
<evidence type="ECO:0000256" key="7">
    <source>
        <dbReference type="HAMAP-Rule" id="MF_00020"/>
    </source>
</evidence>
<dbReference type="PANTHER" id="PTHR21060:SF15">
    <property type="entry name" value="ACETATE KINASE-RELATED"/>
    <property type="match status" value="1"/>
</dbReference>
<evidence type="ECO:0000256" key="4">
    <source>
        <dbReference type="ARBA" id="ARBA00022741"/>
    </source>
</evidence>
<comment type="pathway">
    <text evidence="7">Metabolic intermediate biosynthesis; acetyl-CoA biosynthesis; acetyl-CoA from acetate: step 1/2.</text>
</comment>
<keyword evidence="3 7" id="KW-0808">Transferase</keyword>
<name>A0A7V7QMK0_9FIRM</name>
<sequence length="397" mass="42651">MNILVINCGSSSLKFQLIHSETESVLAKGLCERIGIDGRLVYQPADGAKETTDAAMPTHKEAIQMVLDALMNEKTGVIKSLDEVGAVGHRLVHGGEKFASSAIITDDMMKAVEECNDLAPLHNPANIIGVNACKALMPNTPMVGVFDTAFHQTMPKEAYIYGLPYRYYEEFKVRKYGFHGTSHSFVSKKAAEILGKPLESLKTIVCHLGNGSSICAVNGGKSVDTSMGLTPLEGVMMGTRSGSIDPAIMEFIAKKENLDIDGIMNILNKESGVYGLSGVSSDFRDLENAAAEGNDKAKLAREAFCYQVAKIVGSYAAAMNGVDVIAFTAGVGENDGLVRKDICKYLGYLGLEYDEASTNVRGKEAYVSTQDSKVKALLIPTNEELAIARETLALVTK</sequence>
<evidence type="ECO:0000256" key="8">
    <source>
        <dbReference type="RuleBase" id="RU003835"/>
    </source>
</evidence>
<feature type="site" description="Transition state stabilizer" evidence="7">
    <location>
        <position position="179"/>
    </location>
</feature>
<reference evidence="9 10" key="2">
    <citation type="submission" date="2020-02" db="EMBL/GenBank/DDBJ databases">
        <title>Candidatus Galacturonibacter soehngenii shows hetero-acetogenic catabolism of galacturonic acid but lacks a canonical carbon monoxide dehydrogenase/acetyl-CoA synthase complex.</title>
        <authorList>
            <person name="Diender M."/>
            <person name="Stouten G.R."/>
            <person name="Petersen J.F."/>
            <person name="Nielsen P.H."/>
            <person name="Dueholm M.S."/>
            <person name="Pronk J.T."/>
            <person name="Van Loosdrecht M.C.M."/>
        </authorList>
    </citation>
    <scope>NUCLEOTIDE SEQUENCE [LARGE SCALE GENOMIC DNA]</scope>
    <source>
        <strain evidence="9">GalUA</strain>
    </source>
</reference>
<keyword evidence="5 7" id="KW-0418">Kinase</keyword>
<dbReference type="UniPathway" id="UPA00340">
    <property type="reaction ID" value="UER00458"/>
</dbReference>
<dbReference type="InterPro" id="IPR004372">
    <property type="entry name" value="Ac/propionate_kinase"/>
</dbReference>
<dbReference type="EC" id="2.7.2.1" evidence="7"/>
<comment type="subcellular location">
    <subcellularLocation>
        <location evidence="7">Cytoplasm</location>
    </subcellularLocation>
</comment>
<feature type="binding site" evidence="7">
    <location>
        <begin position="207"/>
        <end position="211"/>
    </location>
    <ligand>
        <name>ATP</name>
        <dbReference type="ChEBI" id="CHEBI:30616"/>
    </ligand>
</feature>
<comment type="function">
    <text evidence="7">Catalyzes the formation of acetyl phosphate from acetate and ATP. Can also catalyze the reverse reaction.</text>
</comment>
<feature type="binding site" evidence="7">
    <location>
        <begin position="330"/>
        <end position="334"/>
    </location>
    <ligand>
        <name>ATP</name>
        <dbReference type="ChEBI" id="CHEBI:30616"/>
    </ligand>
</feature>
<dbReference type="Pfam" id="PF00871">
    <property type="entry name" value="Acetate_kinase"/>
    <property type="match status" value="1"/>
</dbReference>
<dbReference type="PROSITE" id="PS01075">
    <property type="entry name" value="ACETATE_KINASE_1"/>
    <property type="match status" value="1"/>
</dbReference>
<comment type="cofactor">
    <cofactor evidence="7">
        <name>Mg(2+)</name>
        <dbReference type="ChEBI" id="CHEBI:18420"/>
    </cofactor>
    <cofactor evidence="7">
        <name>Mn(2+)</name>
        <dbReference type="ChEBI" id="CHEBI:29035"/>
    </cofactor>
    <text evidence="7">Mg(2+). Can also accept Mn(2+).</text>
</comment>
<protein>
    <recommendedName>
        <fullName evidence="7">Acetate kinase</fullName>
        <ecNumber evidence="7">2.7.2.1</ecNumber>
    </recommendedName>
    <alternativeName>
        <fullName evidence="7">Acetokinase</fullName>
    </alternativeName>
</protein>
<evidence type="ECO:0000256" key="5">
    <source>
        <dbReference type="ARBA" id="ARBA00022777"/>
    </source>
</evidence>
<dbReference type="EMBL" id="WAGX01000004">
    <property type="protein sequence ID" value="KAB1439930.1"/>
    <property type="molecule type" value="Genomic_DNA"/>
</dbReference>
<evidence type="ECO:0000256" key="6">
    <source>
        <dbReference type="ARBA" id="ARBA00022840"/>
    </source>
</evidence>
<dbReference type="InterPro" id="IPR000890">
    <property type="entry name" value="Aliphatic_acid_kin_short-chain"/>
</dbReference>
<dbReference type="GO" id="GO:0000287">
    <property type="term" value="F:magnesium ion binding"/>
    <property type="evidence" value="ECO:0007669"/>
    <property type="project" value="UniProtKB-UniRule"/>
</dbReference>
<comment type="caution">
    <text evidence="9">The sequence shown here is derived from an EMBL/GenBank/DDBJ whole genome shotgun (WGS) entry which is preliminary data.</text>
</comment>
<reference evidence="9 10" key="1">
    <citation type="submission" date="2019-09" db="EMBL/GenBank/DDBJ databases">
        <authorList>
            <person name="Valk L.C."/>
        </authorList>
    </citation>
    <scope>NUCLEOTIDE SEQUENCE [LARGE SCALE GENOMIC DNA]</scope>
    <source>
        <strain evidence="9">GalUA</strain>
    </source>
</reference>
<organism evidence="9 10">
    <name type="scientific">Candidatus Galacturonatibacter soehngenii</name>
    <dbReference type="NCBI Taxonomy" id="2307010"/>
    <lineage>
        <taxon>Bacteria</taxon>
        <taxon>Bacillati</taxon>
        <taxon>Bacillota</taxon>
        <taxon>Clostridia</taxon>
        <taxon>Lachnospirales</taxon>
        <taxon>Lachnospiraceae</taxon>
        <taxon>Candidatus Galacturonatibacter</taxon>
    </lineage>
</organism>
<dbReference type="RefSeq" id="WP_151142985.1">
    <property type="nucleotide sequence ID" value="NZ_WAGX01000004.1"/>
</dbReference>
<dbReference type="GO" id="GO:0006083">
    <property type="term" value="P:acetate metabolic process"/>
    <property type="evidence" value="ECO:0007669"/>
    <property type="project" value="TreeGrafter"/>
</dbReference>
<feature type="site" description="Transition state stabilizer" evidence="7">
    <location>
        <position position="240"/>
    </location>
</feature>
<evidence type="ECO:0000256" key="2">
    <source>
        <dbReference type="ARBA" id="ARBA00022490"/>
    </source>
</evidence>
<dbReference type="PRINTS" id="PR00471">
    <property type="entry name" value="ACETATEKNASE"/>
</dbReference>
<dbReference type="GO" id="GO:0006085">
    <property type="term" value="P:acetyl-CoA biosynthetic process"/>
    <property type="evidence" value="ECO:0007669"/>
    <property type="project" value="UniProtKB-UniRule"/>
</dbReference>
<keyword evidence="7" id="KW-0460">Magnesium</keyword>
<dbReference type="AlphaFoldDB" id="A0A7V7QMK0"/>
<gene>
    <name evidence="7" type="primary">ackA</name>
    <name evidence="9" type="ORF">F7O84_05980</name>
</gene>
<feature type="binding site" evidence="7">
    <location>
        <begin position="282"/>
        <end position="284"/>
    </location>
    <ligand>
        <name>ATP</name>
        <dbReference type="ChEBI" id="CHEBI:30616"/>
    </ligand>
</feature>
<dbReference type="PIRSF" id="PIRSF000722">
    <property type="entry name" value="Acetate_prop_kin"/>
    <property type="match status" value="1"/>
</dbReference>
<feature type="binding site" evidence="7">
    <location>
        <position position="14"/>
    </location>
    <ligand>
        <name>ATP</name>
        <dbReference type="ChEBI" id="CHEBI:30616"/>
    </ligand>
</feature>
<dbReference type="PANTHER" id="PTHR21060">
    <property type="entry name" value="ACETATE KINASE"/>
    <property type="match status" value="1"/>
</dbReference>
<proteinExistence type="inferred from homology"/>
<dbReference type="OrthoDB" id="9802453at2"/>
<dbReference type="GO" id="GO:0008776">
    <property type="term" value="F:acetate kinase activity"/>
    <property type="evidence" value="ECO:0007669"/>
    <property type="project" value="UniProtKB-UniRule"/>
</dbReference>
<keyword evidence="7" id="KW-0479">Metal-binding</keyword>
<dbReference type="GO" id="GO:0005737">
    <property type="term" value="C:cytoplasm"/>
    <property type="evidence" value="ECO:0007669"/>
    <property type="project" value="UniProtKB-SubCell"/>
</dbReference>
<dbReference type="HAMAP" id="MF_00020">
    <property type="entry name" value="Acetate_kinase"/>
    <property type="match status" value="1"/>
</dbReference>
<dbReference type="Proteomes" id="UP000461768">
    <property type="component" value="Unassembled WGS sequence"/>
</dbReference>
<feature type="binding site" evidence="7">
    <location>
        <position position="383"/>
    </location>
    <ligand>
        <name>Mg(2+)</name>
        <dbReference type="ChEBI" id="CHEBI:18420"/>
    </ligand>
</feature>
<feature type="binding site" evidence="7">
    <location>
        <position position="7"/>
    </location>
    <ligand>
        <name>Mg(2+)</name>
        <dbReference type="ChEBI" id="CHEBI:18420"/>
    </ligand>
</feature>
<keyword evidence="4 7" id="KW-0547">Nucleotide-binding</keyword>
<comment type="similarity">
    <text evidence="1 7 8">Belongs to the acetokinase family.</text>
</comment>
<feature type="binding site" evidence="7">
    <location>
        <position position="90"/>
    </location>
    <ligand>
        <name>substrate</name>
    </ligand>
</feature>